<dbReference type="InterPro" id="IPR001567">
    <property type="entry name" value="Pept_M3A_M3B_dom"/>
</dbReference>
<evidence type="ECO:0000256" key="7">
    <source>
        <dbReference type="SAM" id="Coils"/>
    </source>
</evidence>
<sequence length="596" mass="68380">MTNAMPKRQDVDVQETWDTSLIYKDPSEYRQALVAYKEQILQFEAAFKGKLTDCSKITTALKAYEEILILVSRLSHYAFLNLDVDRMNAELASMANEYELAMAATAPKLSFLETELGLQKEELLKQVIAKQPQWTSFLENIIRQKPHQLTPDQEELLANFGPTFQQPYNSYITTKFEDMTFSDFEANEQTYKNSYVLFENDYEISHDTALRRQSAKSFYQTLRAYKNTTAATYLAHIKNEQIEAKLRGFDSTIDFLLFKQNVSRDLFDRQIDVIMEELAPHMRRFVKLMAKSHGLDKITHGDLKISLPSVFNKRITPDESKKFLIDCLGMLGEEYVNMIEESFEKRWIDFAQNEGKATGGYCATLYDGPSYILLSWTGLMNEVLVLAHELGHAGHFQLAKKQSILNYEPSLYFIEAPSTANEVLTCNTLLKQSDDDQFKAYLISELISRTYFHNMVTHLLEAAFQREVYTRLDRDEYLNGDILCEIKLAILKEFWGEEFEIGEDAGLIWIRQPHYYIGLYPYTYSAGLTIGTAMAKELEENPDEVVEKWLETLSLGASLSAQDLAKHAGVDVSTDKPLKDTITYVGSLVDQLEALI</sequence>
<dbReference type="NCBIfam" id="TIGR00181">
    <property type="entry name" value="pepF"/>
    <property type="match status" value="1"/>
</dbReference>
<keyword evidence="4" id="KW-0378">Hydrolase</keyword>
<dbReference type="Gene3D" id="1.10.1370.20">
    <property type="entry name" value="Oligoendopeptidase f, C-terminal domain"/>
    <property type="match status" value="1"/>
</dbReference>
<dbReference type="InterPro" id="IPR004438">
    <property type="entry name" value="Peptidase_M3B"/>
</dbReference>
<evidence type="ECO:0000256" key="5">
    <source>
        <dbReference type="ARBA" id="ARBA00022833"/>
    </source>
</evidence>
<feature type="domain" description="Oligopeptidase F N-terminal" evidence="9">
    <location>
        <begin position="120"/>
        <end position="181"/>
    </location>
</feature>
<evidence type="ECO:0000256" key="1">
    <source>
        <dbReference type="ARBA" id="ARBA00001947"/>
    </source>
</evidence>
<evidence type="ECO:0000313" key="11">
    <source>
        <dbReference type="Proteomes" id="UP000198604"/>
    </source>
</evidence>
<keyword evidence="6" id="KW-0482">Metalloprotease</keyword>
<name>A0A0E4H6B9_9STRE</name>
<dbReference type="EMBL" id="CTEN01000007">
    <property type="protein sequence ID" value="CQR26076.1"/>
    <property type="molecule type" value="Genomic_DNA"/>
</dbReference>
<dbReference type="GO" id="GO:0006508">
    <property type="term" value="P:proteolysis"/>
    <property type="evidence" value="ECO:0007669"/>
    <property type="project" value="UniProtKB-KW"/>
</dbReference>
<dbReference type="CDD" id="cd09609">
    <property type="entry name" value="M3B_PepF"/>
    <property type="match status" value="1"/>
</dbReference>
<dbReference type="InterPro" id="IPR042088">
    <property type="entry name" value="OligoPept_F_C"/>
</dbReference>
<feature type="domain" description="Peptidase M3A/M3B catalytic" evidence="8">
    <location>
        <begin position="205"/>
        <end position="581"/>
    </location>
</feature>
<dbReference type="Gene3D" id="1.20.140.70">
    <property type="entry name" value="Oligopeptidase f, N-terminal domain"/>
    <property type="match status" value="1"/>
</dbReference>
<evidence type="ECO:0000256" key="4">
    <source>
        <dbReference type="ARBA" id="ARBA00022801"/>
    </source>
</evidence>
<dbReference type="OrthoDB" id="9766487at2"/>
<proteinExistence type="predicted"/>
<keyword evidence="3" id="KW-0479">Metal-binding</keyword>
<dbReference type="RefSeq" id="WP_093651564.1">
    <property type="nucleotide sequence ID" value="NZ_CTEN01000007.1"/>
</dbReference>
<evidence type="ECO:0000313" key="10">
    <source>
        <dbReference type="EMBL" id="CQR26076.1"/>
    </source>
</evidence>
<dbReference type="Pfam" id="PF01432">
    <property type="entry name" value="Peptidase_M3"/>
    <property type="match status" value="1"/>
</dbReference>
<evidence type="ECO:0000256" key="6">
    <source>
        <dbReference type="ARBA" id="ARBA00023049"/>
    </source>
</evidence>
<keyword evidence="5" id="KW-0862">Zinc</keyword>
<keyword evidence="2" id="KW-0645">Protease</keyword>
<dbReference type="STRING" id="1608583.BN1356_02419"/>
<evidence type="ECO:0000259" key="8">
    <source>
        <dbReference type="Pfam" id="PF01432"/>
    </source>
</evidence>
<dbReference type="Pfam" id="PF08439">
    <property type="entry name" value="Peptidase_M3_N"/>
    <property type="match status" value="1"/>
</dbReference>
<accession>A0A0E4H6B9</accession>
<evidence type="ECO:0000259" key="9">
    <source>
        <dbReference type="Pfam" id="PF08439"/>
    </source>
</evidence>
<protein>
    <submittedName>
        <fullName evidence="10">Oligoendopeptidase F</fullName>
    </submittedName>
</protein>
<dbReference type="SUPFAM" id="SSF55486">
    <property type="entry name" value="Metalloproteases ('zincins'), catalytic domain"/>
    <property type="match status" value="1"/>
</dbReference>
<gene>
    <name evidence="10" type="ORF">BN1356_02419</name>
</gene>
<keyword evidence="11" id="KW-1185">Reference proteome</keyword>
<organism evidence="10 11">
    <name type="scientific">Streptococcus varani</name>
    <dbReference type="NCBI Taxonomy" id="1608583"/>
    <lineage>
        <taxon>Bacteria</taxon>
        <taxon>Bacillati</taxon>
        <taxon>Bacillota</taxon>
        <taxon>Bacilli</taxon>
        <taxon>Lactobacillales</taxon>
        <taxon>Streptococcaceae</taxon>
        <taxon>Streptococcus</taxon>
    </lineage>
</organism>
<dbReference type="InterPro" id="IPR013647">
    <property type="entry name" value="OligopepF_N_dom"/>
</dbReference>
<evidence type="ECO:0000256" key="2">
    <source>
        <dbReference type="ARBA" id="ARBA00022670"/>
    </source>
</evidence>
<feature type="coiled-coil region" evidence="7">
    <location>
        <begin position="77"/>
        <end position="104"/>
    </location>
</feature>
<dbReference type="InterPro" id="IPR034009">
    <property type="entry name" value="M3B_PepF_4"/>
</dbReference>
<dbReference type="GO" id="GO:0046872">
    <property type="term" value="F:metal ion binding"/>
    <property type="evidence" value="ECO:0007669"/>
    <property type="project" value="UniProtKB-KW"/>
</dbReference>
<dbReference type="Proteomes" id="UP000198604">
    <property type="component" value="Unassembled WGS sequence"/>
</dbReference>
<evidence type="ECO:0000256" key="3">
    <source>
        <dbReference type="ARBA" id="ARBA00022723"/>
    </source>
</evidence>
<comment type="cofactor">
    <cofactor evidence="1">
        <name>Zn(2+)</name>
        <dbReference type="ChEBI" id="CHEBI:29105"/>
    </cofactor>
</comment>
<dbReference type="GO" id="GO:0004222">
    <property type="term" value="F:metalloendopeptidase activity"/>
    <property type="evidence" value="ECO:0007669"/>
    <property type="project" value="InterPro"/>
</dbReference>
<keyword evidence="7" id="KW-0175">Coiled coil</keyword>
<reference evidence="11" key="1">
    <citation type="submission" date="2015-03" db="EMBL/GenBank/DDBJ databases">
        <authorList>
            <person name="Urmite Genomes"/>
        </authorList>
    </citation>
    <scope>NUCLEOTIDE SEQUENCE [LARGE SCALE GENOMIC DNA]</scope>
    <source>
        <strain evidence="11">FF10</strain>
    </source>
</reference>
<dbReference type="AlphaFoldDB" id="A0A0E4H6B9"/>